<feature type="domain" description="Cupin type-1" evidence="3">
    <location>
        <begin position="289"/>
        <end position="451"/>
    </location>
</feature>
<gene>
    <name evidence="4" type="ORF">CEURO_LOCUS19554</name>
</gene>
<dbReference type="AlphaFoldDB" id="A0A9P0ZVP5"/>
<dbReference type="PANTHER" id="PTHR31189">
    <property type="entry name" value="OS03G0336100 PROTEIN-RELATED"/>
    <property type="match status" value="1"/>
</dbReference>
<organism evidence="4 5">
    <name type="scientific">Cuscuta europaea</name>
    <name type="common">European dodder</name>
    <dbReference type="NCBI Taxonomy" id="41803"/>
    <lineage>
        <taxon>Eukaryota</taxon>
        <taxon>Viridiplantae</taxon>
        <taxon>Streptophyta</taxon>
        <taxon>Embryophyta</taxon>
        <taxon>Tracheophyta</taxon>
        <taxon>Spermatophyta</taxon>
        <taxon>Magnoliopsida</taxon>
        <taxon>eudicotyledons</taxon>
        <taxon>Gunneridae</taxon>
        <taxon>Pentapetalae</taxon>
        <taxon>asterids</taxon>
        <taxon>lamiids</taxon>
        <taxon>Solanales</taxon>
        <taxon>Convolvulaceae</taxon>
        <taxon>Cuscuteae</taxon>
        <taxon>Cuscuta</taxon>
        <taxon>Cuscuta subgen. Cuscuta</taxon>
    </lineage>
</organism>
<proteinExistence type="predicted"/>
<accession>A0A9P0ZVP5</accession>
<evidence type="ECO:0000259" key="3">
    <source>
        <dbReference type="SMART" id="SM00835"/>
    </source>
</evidence>
<dbReference type="OrthoDB" id="1912756at2759"/>
<keyword evidence="2" id="KW-0732">Signal</keyword>
<dbReference type="PANTHER" id="PTHR31189:SF13">
    <property type="entry name" value="CUPINCIN"/>
    <property type="match status" value="1"/>
</dbReference>
<evidence type="ECO:0000313" key="4">
    <source>
        <dbReference type="EMBL" id="CAH9112361.1"/>
    </source>
</evidence>
<evidence type="ECO:0000256" key="1">
    <source>
        <dbReference type="SAM" id="MobiDB-lite"/>
    </source>
</evidence>
<evidence type="ECO:0000256" key="2">
    <source>
        <dbReference type="SAM" id="SignalP"/>
    </source>
</evidence>
<dbReference type="EMBL" id="CAMAPE010000060">
    <property type="protein sequence ID" value="CAH9112361.1"/>
    <property type="molecule type" value="Genomic_DNA"/>
</dbReference>
<evidence type="ECO:0000313" key="5">
    <source>
        <dbReference type="Proteomes" id="UP001152484"/>
    </source>
</evidence>
<dbReference type="SMART" id="SM00835">
    <property type="entry name" value="Cupin_1"/>
    <property type="match status" value="2"/>
</dbReference>
<feature type="region of interest" description="Disordered" evidence="1">
    <location>
        <begin position="350"/>
        <end position="377"/>
    </location>
</feature>
<dbReference type="Pfam" id="PF00190">
    <property type="entry name" value="Cupin_1"/>
    <property type="match status" value="1"/>
</dbReference>
<dbReference type="InterPro" id="IPR006045">
    <property type="entry name" value="Cupin_1"/>
</dbReference>
<feature type="signal peptide" evidence="2">
    <location>
        <begin position="1"/>
        <end position="22"/>
    </location>
</feature>
<protein>
    <recommendedName>
        <fullName evidence="3">Cupin type-1 domain-containing protein</fullName>
    </recommendedName>
</protein>
<feature type="chain" id="PRO_5040393791" description="Cupin type-1 domain-containing protein" evidence="2">
    <location>
        <begin position="23"/>
        <end position="475"/>
    </location>
</feature>
<feature type="domain" description="Cupin type-1" evidence="3">
    <location>
        <begin position="85"/>
        <end position="239"/>
    </location>
</feature>
<keyword evidence="5" id="KW-1185">Reference proteome</keyword>
<dbReference type="Gene3D" id="2.60.120.10">
    <property type="entry name" value="Jelly Rolls"/>
    <property type="match status" value="2"/>
</dbReference>
<sequence>MANKTASTVLIAFAVLLVSAFAALGTASREPEQLEICRQKCRIQTVLDPSQRQSCYSKCLSREREGRREREEEGHGQEEQGEDSPFVFRPRHFLTAHSSDRGRLSILQKFSERSNLFLNIEPFRLGVLEVEPKTFALPNHIDADLICFIANGRGIVNIIQENRRRIFNITEGEIVVIPAGATTYLINPDNDRKLVVVKLIRTISSPGRFEYFFGSMFLNAFSSSIREAAYKDAKKETLDRVLMRGQDQEPFLEISDQQLKSIVRQEEQDDVIGWPFLAAADKSSKKRTINIFEHKTISNRFGELFEIVNDEFNDIQISFANITDGGMLGPLFDTRGVKLMFVVEGEGQMEMAVPSSQTDSSSRSGSSERGSTTSPSFERISTRLFPGTVIVNPAGHPYVNVAERRSLKVLCFHINARNNEKVALTGKNNVFMKFDRIAEDIAFGGSRKDVEQVFGSNSDYELFFKGPREERRAVE</sequence>
<dbReference type="CDD" id="cd02244">
    <property type="entry name" value="cupin_7S_vicilin-like_N"/>
    <property type="match status" value="1"/>
</dbReference>
<dbReference type="InterPro" id="IPR014710">
    <property type="entry name" value="RmlC-like_jellyroll"/>
</dbReference>
<dbReference type="SUPFAM" id="SSF51182">
    <property type="entry name" value="RmlC-like cupins"/>
    <property type="match status" value="2"/>
</dbReference>
<feature type="compositionally biased region" description="Low complexity" evidence="1">
    <location>
        <begin position="354"/>
        <end position="376"/>
    </location>
</feature>
<comment type="caution">
    <text evidence="4">The sequence shown here is derived from an EMBL/GenBank/DDBJ whole genome shotgun (WGS) entry which is preliminary data.</text>
</comment>
<dbReference type="InterPro" id="IPR050253">
    <property type="entry name" value="Seed_Storage-Functional"/>
</dbReference>
<dbReference type="InterPro" id="IPR011051">
    <property type="entry name" value="RmlC_Cupin_sf"/>
</dbReference>
<dbReference type="CDD" id="cd02245">
    <property type="entry name" value="cupin_7S_vicilin-like_C"/>
    <property type="match status" value="1"/>
</dbReference>
<dbReference type="Proteomes" id="UP001152484">
    <property type="component" value="Unassembled WGS sequence"/>
</dbReference>
<reference evidence="4" key="1">
    <citation type="submission" date="2022-07" db="EMBL/GenBank/DDBJ databases">
        <authorList>
            <person name="Macas J."/>
            <person name="Novak P."/>
            <person name="Neumann P."/>
        </authorList>
    </citation>
    <scope>NUCLEOTIDE SEQUENCE</scope>
</reference>
<name>A0A9P0ZVP5_CUSEU</name>